<evidence type="ECO:0000313" key="2">
    <source>
        <dbReference type="Proteomes" id="UP000555407"/>
    </source>
</evidence>
<accession>A0A7X5V8G3</accession>
<dbReference type="EMBL" id="JAASRO010000001">
    <property type="protein sequence ID" value="NIK56565.1"/>
    <property type="molecule type" value="Genomic_DNA"/>
</dbReference>
<comment type="caution">
    <text evidence="1">The sequence shown here is derived from an EMBL/GenBank/DDBJ whole genome shotgun (WGS) entry which is preliminary data.</text>
</comment>
<protein>
    <recommendedName>
        <fullName evidence="3">HEAT repeat domain-containing protein</fullName>
    </recommendedName>
</protein>
<gene>
    <name evidence="1" type="ORF">BJY22_002282</name>
</gene>
<name>A0A7X5V8G3_9ACTN</name>
<dbReference type="AlphaFoldDB" id="A0A7X5V8G3"/>
<dbReference type="RefSeq" id="WP_167206010.1">
    <property type="nucleotide sequence ID" value="NZ_JAASRO010000001.1"/>
</dbReference>
<sequence length="157" mass="17055">MSEEPASGQHWTGLVIRPDDWLDNDLLAAITLATGTTFERLGSTDQGIVFAAGTEQIIEVECAGAKALFLRTRSPQRTAAIVASINRHTLTWTEPMLRDQLSLETDPYGLIPLLMATGGAPPEPATADLLQQALQHPSNQIREAADYALRMSQTWSA</sequence>
<proteinExistence type="predicted"/>
<keyword evidence="2" id="KW-1185">Reference proteome</keyword>
<reference evidence="1 2" key="1">
    <citation type="submission" date="2020-03" db="EMBL/GenBank/DDBJ databases">
        <title>Sequencing the genomes of 1000 actinobacteria strains.</title>
        <authorList>
            <person name="Klenk H.-P."/>
        </authorList>
    </citation>
    <scope>NUCLEOTIDE SEQUENCE [LARGE SCALE GENOMIC DNA]</scope>
    <source>
        <strain evidence="1 2">DSM 45490</strain>
    </source>
</reference>
<evidence type="ECO:0008006" key="3">
    <source>
        <dbReference type="Google" id="ProtNLM"/>
    </source>
</evidence>
<dbReference type="Proteomes" id="UP000555407">
    <property type="component" value="Unassembled WGS sequence"/>
</dbReference>
<organism evidence="1 2">
    <name type="scientific">Kribbella shirazensis</name>
    <dbReference type="NCBI Taxonomy" id="1105143"/>
    <lineage>
        <taxon>Bacteria</taxon>
        <taxon>Bacillati</taxon>
        <taxon>Actinomycetota</taxon>
        <taxon>Actinomycetes</taxon>
        <taxon>Propionibacteriales</taxon>
        <taxon>Kribbellaceae</taxon>
        <taxon>Kribbella</taxon>
    </lineage>
</organism>
<evidence type="ECO:0000313" key="1">
    <source>
        <dbReference type="EMBL" id="NIK56565.1"/>
    </source>
</evidence>